<reference evidence="1 2" key="1">
    <citation type="submission" date="2015-09" db="EMBL/GenBank/DDBJ databases">
        <authorList>
            <consortium name="Pathogen Informatics"/>
        </authorList>
    </citation>
    <scope>NUCLEOTIDE SEQUENCE [LARGE SCALE GENOMIC DNA]</scope>
    <source>
        <strain evidence="1 2">2789STDY5608863</strain>
    </source>
</reference>
<name>A0A173U5K9_9FIRM</name>
<evidence type="ECO:0000313" key="2">
    <source>
        <dbReference type="Proteomes" id="UP000095495"/>
    </source>
</evidence>
<dbReference type="Proteomes" id="UP000095495">
    <property type="component" value="Unassembled WGS sequence"/>
</dbReference>
<gene>
    <name evidence="1" type="ORF">ERS852420_02678</name>
</gene>
<accession>A0A173U5K9</accession>
<proteinExistence type="predicted"/>
<sequence length="37" mass="4212">MENKFINRYHSFCHSLANLKKSTVADPQADFVLEGTV</sequence>
<dbReference type="EMBL" id="CYXV01000012">
    <property type="protein sequence ID" value="CUN09577.1"/>
    <property type="molecule type" value="Genomic_DNA"/>
</dbReference>
<evidence type="ECO:0000313" key="1">
    <source>
        <dbReference type="EMBL" id="CUN09577.1"/>
    </source>
</evidence>
<protein>
    <submittedName>
        <fullName evidence="1">Uncharacterized protein</fullName>
    </submittedName>
</protein>
<organism evidence="1 2">
    <name type="scientific">Roseburia faecis</name>
    <dbReference type="NCBI Taxonomy" id="301302"/>
    <lineage>
        <taxon>Bacteria</taxon>
        <taxon>Bacillati</taxon>
        <taxon>Bacillota</taxon>
        <taxon>Clostridia</taxon>
        <taxon>Lachnospirales</taxon>
        <taxon>Lachnospiraceae</taxon>
        <taxon>Roseburia</taxon>
    </lineage>
</organism>
<dbReference type="AlphaFoldDB" id="A0A173U5K9"/>